<feature type="transmembrane region" description="Helical" evidence="8">
    <location>
        <begin position="81"/>
        <end position="103"/>
    </location>
</feature>
<feature type="transmembrane region" description="Helical" evidence="8">
    <location>
        <begin position="17"/>
        <end position="37"/>
    </location>
</feature>
<comment type="caution">
    <text evidence="10">The sequence shown here is derived from an EMBL/GenBank/DDBJ whole genome shotgun (WGS) entry which is preliminary data.</text>
</comment>
<dbReference type="GeneID" id="77330581"/>
<keyword evidence="11" id="KW-1185">Reference proteome</keyword>
<evidence type="ECO:0000256" key="1">
    <source>
        <dbReference type="ARBA" id="ARBA00004651"/>
    </source>
</evidence>
<feature type="transmembrane region" description="Helical" evidence="8">
    <location>
        <begin position="270"/>
        <end position="291"/>
    </location>
</feature>
<keyword evidence="2" id="KW-0813">Transport</keyword>
<evidence type="ECO:0000259" key="9">
    <source>
        <dbReference type="Pfam" id="PF00324"/>
    </source>
</evidence>
<evidence type="ECO:0000313" key="10">
    <source>
        <dbReference type="EMBL" id="ERS93459.1"/>
    </source>
</evidence>
<feature type="domain" description="Amino acid permease/ SLC12A" evidence="9">
    <location>
        <begin position="14"/>
        <end position="444"/>
    </location>
</feature>
<sequence>MENNDLKRSMTNRHIQLIAIGGAIGTGLFLGAGKSIALAGPSILLAYIIIGFFLFIMMRALGELLLSNSQYNSFIDIAEDYLGHMAGFFTGWTYWFCWVATGIADITAVTKYINFWWPSFPPYLTAIITVILLLALNLMTVKAYGEIEFWFAIIKVIAILFLIVIGLYLIFTGFSSPNHIQSGFSNLYSHGGFFPNGVMGFLLAFQMAVFSFVGIELVGVTARETKDPEKNLPKAINSVGIRIIIFYVLSLMVIMSITPWDKLDPKESPFVNLFVLAGIPAAAGIVNFVVLTSASSAANSGLFSNSRMVYGLAVSDSAPKALGKANRHGVPYNALIFSGVVLFLAALLNYVIPDTVFTVVTTVATIFFIFIWTIILVCYIKYRKAHPELHAASKFKNFFGVVGSYSTLVFFVIVIAILFLAEDTRVALYFSPFWLILLFIAYKVGGFKNRGLNRIKH</sequence>
<dbReference type="InterPro" id="IPR004840">
    <property type="entry name" value="Amino_acid_permease_CS"/>
</dbReference>
<keyword evidence="6 8" id="KW-1133">Transmembrane helix</keyword>
<feature type="transmembrane region" description="Helical" evidence="8">
    <location>
        <begin position="153"/>
        <end position="174"/>
    </location>
</feature>
<evidence type="ECO:0000256" key="7">
    <source>
        <dbReference type="ARBA" id="ARBA00023136"/>
    </source>
</evidence>
<reference evidence="10 11" key="1">
    <citation type="journal article" date="2013" name="Genome Announc.">
        <title>Draft Genome Sequence of Staphylococcus simulans UMC-CNS-990, Isolated from a Case of Chronic Bovine Mastitis.</title>
        <authorList>
            <person name="Calcutt M.J."/>
            <person name="Foecking M.F."/>
            <person name="Hsieh H.Y."/>
            <person name="Perry J."/>
            <person name="Stewart G.C."/>
            <person name="Middleton J.R."/>
        </authorList>
    </citation>
    <scope>NUCLEOTIDE SEQUENCE [LARGE SCALE GENOMIC DNA]</scope>
    <source>
        <strain evidence="10 11">UMC-CNS-990</strain>
    </source>
</reference>
<dbReference type="Gene3D" id="1.20.1740.10">
    <property type="entry name" value="Amino acid/polyamine transporter I"/>
    <property type="match status" value="1"/>
</dbReference>
<feature type="transmembrane region" description="Helical" evidence="8">
    <location>
        <begin position="356"/>
        <end position="377"/>
    </location>
</feature>
<feature type="transmembrane region" description="Helical" evidence="8">
    <location>
        <begin position="398"/>
        <end position="420"/>
    </location>
</feature>
<keyword evidence="4 8" id="KW-0812">Transmembrane</keyword>
<dbReference type="InterPro" id="IPR004841">
    <property type="entry name" value="AA-permease/SLC12A_dom"/>
</dbReference>
<dbReference type="PROSITE" id="PS00218">
    <property type="entry name" value="AMINO_ACID_PERMEASE_1"/>
    <property type="match status" value="1"/>
</dbReference>
<organism evidence="10 11">
    <name type="scientific">Staphylococcus simulans UMC-CNS-990</name>
    <dbReference type="NCBI Taxonomy" id="1405498"/>
    <lineage>
        <taxon>Bacteria</taxon>
        <taxon>Bacillati</taxon>
        <taxon>Bacillota</taxon>
        <taxon>Bacilli</taxon>
        <taxon>Bacillales</taxon>
        <taxon>Staphylococcaceae</taxon>
        <taxon>Staphylococcus</taxon>
    </lineage>
</organism>
<dbReference type="EMBL" id="AXDY01000005">
    <property type="protein sequence ID" value="ERS93459.1"/>
    <property type="molecule type" value="Genomic_DNA"/>
</dbReference>
<keyword evidence="5" id="KW-0029">Amino-acid transport</keyword>
<feature type="transmembrane region" description="Helical" evidence="8">
    <location>
        <begin position="330"/>
        <end position="350"/>
    </location>
</feature>
<dbReference type="Proteomes" id="UP000017131">
    <property type="component" value="Unassembled WGS sequence"/>
</dbReference>
<evidence type="ECO:0000313" key="11">
    <source>
        <dbReference type="Proteomes" id="UP000017131"/>
    </source>
</evidence>
<evidence type="ECO:0000256" key="6">
    <source>
        <dbReference type="ARBA" id="ARBA00022989"/>
    </source>
</evidence>
<comment type="subcellular location">
    <subcellularLocation>
        <location evidence="1">Cell membrane</location>
        <topology evidence="1">Multi-pass membrane protein</topology>
    </subcellularLocation>
</comment>
<feature type="transmembrane region" description="Helical" evidence="8">
    <location>
        <begin position="239"/>
        <end position="258"/>
    </location>
</feature>
<dbReference type="PANTHER" id="PTHR43495:SF2">
    <property type="entry name" value="D-SERINE_D-ALANINE_GLYCINE TRANSPORTER"/>
    <property type="match status" value="1"/>
</dbReference>
<dbReference type="RefSeq" id="WP_002479958.1">
    <property type="nucleotide sequence ID" value="NZ_AXDY01000005.1"/>
</dbReference>
<accession>A0ABN0PCX3</accession>
<protein>
    <submittedName>
        <fullName evidence="10">Alanine glycine permease</fullName>
    </submittedName>
</protein>
<keyword evidence="3" id="KW-1003">Cell membrane</keyword>
<evidence type="ECO:0000256" key="3">
    <source>
        <dbReference type="ARBA" id="ARBA00022475"/>
    </source>
</evidence>
<evidence type="ECO:0000256" key="5">
    <source>
        <dbReference type="ARBA" id="ARBA00022970"/>
    </source>
</evidence>
<evidence type="ECO:0000256" key="2">
    <source>
        <dbReference type="ARBA" id="ARBA00022448"/>
    </source>
</evidence>
<evidence type="ECO:0000256" key="4">
    <source>
        <dbReference type="ARBA" id="ARBA00022692"/>
    </source>
</evidence>
<feature type="transmembrane region" description="Helical" evidence="8">
    <location>
        <begin position="426"/>
        <end position="445"/>
    </location>
</feature>
<dbReference type="PANTHER" id="PTHR43495">
    <property type="entry name" value="GABA PERMEASE"/>
    <property type="match status" value="1"/>
</dbReference>
<feature type="transmembrane region" description="Helical" evidence="8">
    <location>
        <begin position="43"/>
        <end position="61"/>
    </location>
</feature>
<dbReference type="PIRSF" id="PIRSF006060">
    <property type="entry name" value="AA_transporter"/>
    <property type="match status" value="1"/>
</dbReference>
<dbReference type="Pfam" id="PF00324">
    <property type="entry name" value="AA_permease"/>
    <property type="match status" value="1"/>
</dbReference>
<keyword evidence="7 8" id="KW-0472">Membrane</keyword>
<evidence type="ECO:0000256" key="8">
    <source>
        <dbReference type="SAM" id="Phobius"/>
    </source>
</evidence>
<proteinExistence type="predicted"/>
<feature type="transmembrane region" description="Helical" evidence="8">
    <location>
        <begin position="123"/>
        <end position="141"/>
    </location>
</feature>
<name>A0ABN0PCX3_STASI</name>
<gene>
    <name evidence="10" type="ORF">SSIM_07075</name>
</gene>
<feature type="transmembrane region" description="Helical" evidence="8">
    <location>
        <begin position="194"/>
        <end position="218"/>
    </location>
</feature>